<organism evidence="2 3">
    <name type="scientific">Fusarium oxysporum</name>
    <name type="common">Fusarium vascular wilt</name>
    <dbReference type="NCBI Taxonomy" id="5507"/>
    <lineage>
        <taxon>Eukaryota</taxon>
        <taxon>Fungi</taxon>
        <taxon>Dikarya</taxon>
        <taxon>Ascomycota</taxon>
        <taxon>Pezizomycotina</taxon>
        <taxon>Sordariomycetes</taxon>
        <taxon>Hypocreomycetidae</taxon>
        <taxon>Hypocreales</taxon>
        <taxon>Nectriaceae</taxon>
        <taxon>Fusarium</taxon>
        <taxon>Fusarium oxysporum species complex</taxon>
    </lineage>
</organism>
<evidence type="ECO:0000256" key="1">
    <source>
        <dbReference type="SAM" id="SignalP"/>
    </source>
</evidence>
<dbReference type="AlphaFoldDB" id="A0A420PI40"/>
<name>A0A420PI40_FUSOX</name>
<proteinExistence type="predicted"/>
<dbReference type="EMBL" id="MRCY01000199">
    <property type="protein sequence ID" value="RKK92174.1"/>
    <property type="molecule type" value="Genomic_DNA"/>
</dbReference>
<comment type="caution">
    <text evidence="2">The sequence shown here is derived from an EMBL/GenBank/DDBJ whole genome shotgun (WGS) entry which is preliminary data.</text>
</comment>
<feature type="signal peptide" evidence="1">
    <location>
        <begin position="1"/>
        <end position="19"/>
    </location>
</feature>
<evidence type="ECO:0000313" key="3">
    <source>
        <dbReference type="Proteomes" id="UP000285860"/>
    </source>
</evidence>
<sequence>MWANTRWLNLSQSVAVALAKVRVLMDLHAIQNATRALRGIVPREIIGSVRHQFVGTIMESRLEIVTGDIEETTRLIQTIESRLRELYRSIDQYNPRFWPSMFNDPAGVIATRTVAYSDLPKF</sequence>
<dbReference type="VEuPathDB" id="FungiDB:HZS61_001692"/>
<evidence type="ECO:0000313" key="2">
    <source>
        <dbReference type="EMBL" id="RKK92174.1"/>
    </source>
</evidence>
<keyword evidence="1" id="KW-0732">Signal</keyword>
<dbReference type="VEuPathDB" id="FungiDB:FOZG_02189"/>
<protein>
    <submittedName>
        <fullName evidence="2">Uncharacterized protein</fullName>
    </submittedName>
</protein>
<dbReference type="Proteomes" id="UP000285860">
    <property type="component" value="Unassembled WGS sequence"/>
</dbReference>
<reference evidence="2 3" key="1">
    <citation type="journal article" date="2018" name="Sci. Rep.">
        <title>Characterisation of pathogen-specific regions and novel effector candidates in Fusarium oxysporum f. sp. cepae.</title>
        <authorList>
            <person name="Armitage A.D."/>
            <person name="Taylor A."/>
            <person name="Sobczyk M.K."/>
            <person name="Baxter L."/>
            <person name="Greenfield B.P."/>
            <person name="Bates H.J."/>
            <person name="Wilson F."/>
            <person name="Jackson A.C."/>
            <person name="Ott S."/>
            <person name="Harrison R.J."/>
            <person name="Clarkson J.P."/>
        </authorList>
    </citation>
    <scope>NUCLEOTIDE SEQUENCE [LARGE SCALE GENOMIC DNA]</scope>
    <source>
        <strain evidence="2 3">Fo_A28</strain>
    </source>
</reference>
<dbReference type="VEuPathDB" id="FungiDB:FOMG_02206"/>
<dbReference type="VEuPathDB" id="FungiDB:FOIG_13638"/>
<feature type="chain" id="PRO_5041170078" evidence="1">
    <location>
        <begin position="20"/>
        <end position="122"/>
    </location>
</feature>
<accession>A0A420PI40</accession>
<gene>
    <name evidence="2" type="ORF">BFJ68_g15978</name>
</gene>